<dbReference type="EMBL" id="LAQL01000006">
    <property type="protein sequence ID" value="KLN60643.1"/>
    <property type="molecule type" value="Genomic_DNA"/>
</dbReference>
<comment type="caution">
    <text evidence="10">The sequence shown here is derived from an EMBL/GenBank/DDBJ whole genome shotgun (WGS) entry which is preliminary data.</text>
</comment>
<dbReference type="InterPro" id="IPR051263">
    <property type="entry name" value="C-type_cytochrome_biogenesis"/>
</dbReference>
<accession>A0A0H2ME41</accession>
<dbReference type="GO" id="GO:0030313">
    <property type="term" value="C:cell envelope"/>
    <property type="evidence" value="ECO:0007669"/>
    <property type="project" value="UniProtKB-SubCell"/>
</dbReference>
<feature type="compositionally biased region" description="Basic and acidic residues" evidence="7">
    <location>
        <begin position="388"/>
        <end position="398"/>
    </location>
</feature>
<evidence type="ECO:0000256" key="3">
    <source>
        <dbReference type="ARBA" id="ARBA00022748"/>
    </source>
</evidence>
<dbReference type="InterPro" id="IPR017560">
    <property type="entry name" value="Cyt_c_biogenesis_CcmI"/>
</dbReference>
<feature type="region of interest" description="Disordered" evidence="7">
    <location>
        <begin position="388"/>
        <end position="410"/>
    </location>
</feature>
<dbReference type="GO" id="GO:0005886">
    <property type="term" value="C:plasma membrane"/>
    <property type="evidence" value="ECO:0007669"/>
    <property type="project" value="TreeGrafter"/>
</dbReference>
<comment type="subcellular location">
    <subcellularLocation>
        <location evidence="1">Cell envelope</location>
    </subcellularLocation>
</comment>
<evidence type="ECO:0000313" key="10">
    <source>
        <dbReference type="EMBL" id="KLN60643.1"/>
    </source>
</evidence>
<dbReference type="PROSITE" id="PS50005">
    <property type="entry name" value="TPR"/>
    <property type="match status" value="1"/>
</dbReference>
<feature type="repeat" description="TPR" evidence="5">
    <location>
        <begin position="168"/>
        <end position="201"/>
    </location>
</feature>
<dbReference type="STRING" id="1489064.WH96_09030"/>
<evidence type="ECO:0000256" key="2">
    <source>
        <dbReference type="ARBA" id="ARBA00022737"/>
    </source>
</evidence>
<dbReference type="PANTHER" id="PTHR47870:SF1">
    <property type="entry name" value="CYTOCHROME C-TYPE BIOGENESIS PROTEIN CCMH"/>
    <property type="match status" value="1"/>
</dbReference>
<name>A0A0H2ME41_9PROT</name>
<reference evidence="10 11" key="1">
    <citation type="submission" date="2015-03" db="EMBL/GenBank/DDBJ databases">
        <title>Genome Sequence of Kiloniella spongiae MEBiC09566, isolated from a marine sponge.</title>
        <authorList>
            <person name="Shao Z."/>
            <person name="Wang L."/>
            <person name="Li X."/>
        </authorList>
    </citation>
    <scope>NUCLEOTIDE SEQUENCE [LARGE SCALE GENOMIC DNA]</scope>
    <source>
        <strain evidence="10 11">MEBiC09566</strain>
    </source>
</reference>
<evidence type="ECO:0000256" key="5">
    <source>
        <dbReference type="PROSITE-ProRule" id="PRU00339"/>
    </source>
</evidence>
<dbReference type="GO" id="GO:0017004">
    <property type="term" value="P:cytochrome complex assembly"/>
    <property type="evidence" value="ECO:0007669"/>
    <property type="project" value="UniProtKB-KW"/>
</dbReference>
<dbReference type="PANTHER" id="PTHR47870">
    <property type="entry name" value="CYTOCHROME C-TYPE BIOGENESIS PROTEIN CCMH"/>
    <property type="match status" value="1"/>
</dbReference>
<proteinExistence type="predicted"/>
<gene>
    <name evidence="10" type="ORF">WH96_09030</name>
</gene>
<dbReference type="RefSeq" id="WP_047763859.1">
    <property type="nucleotide sequence ID" value="NZ_LAQL01000006.1"/>
</dbReference>
<keyword evidence="8" id="KW-0472">Membrane</keyword>
<keyword evidence="11" id="KW-1185">Reference proteome</keyword>
<sequence>MIFWAIIGTLTALSLLVLIKPLARKAETAPADTAESDLAVYKDQLKEIDKDLKAGNIAEAQAEIARIEIQRRILNTDQEQSASTIGHPLSPNAMKGLLGSLIVIFPIAGLVLYMYLGQPGIPGMPLAERDIASERMAIAQQQNNQRNTEMMALAQKLQTRLENDPQNLEGWMLLGSTYAEIGQFPRAEKAFRQAMENNPPNPMIYSAVAEMMVAQAEGQVSSEALELFRKTLELDPRDPRGLFYSGLALTQAGANEDALKLWLTLRTYTSAADPWLQVLDAQIVGLANLEKMNPEKLIASYPAQEPTETTEQQNEAQSGPSPEDMAAAAELSAEERTEMINGMVERLADRLSETPDDLQGWIQLARSYHTLDRSSDVLEALKNAELAAEKQPDAEEARGQIQKLKQELGL</sequence>
<feature type="transmembrane region" description="Helical" evidence="8">
    <location>
        <begin position="97"/>
        <end position="116"/>
    </location>
</feature>
<dbReference type="Pfam" id="PF23914">
    <property type="entry name" value="TPR_CcmH_CycH"/>
    <property type="match status" value="1"/>
</dbReference>
<keyword evidence="4 5" id="KW-0802">TPR repeat</keyword>
<dbReference type="InterPro" id="IPR019734">
    <property type="entry name" value="TPR_rpt"/>
</dbReference>
<feature type="region of interest" description="Disordered" evidence="7">
    <location>
        <begin position="303"/>
        <end position="332"/>
    </location>
</feature>
<dbReference type="AlphaFoldDB" id="A0A0H2ME41"/>
<feature type="coiled-coil region" evidence="6">
    <location>
        <begin position="31"/>
        <end position="77"/>
    </location>
</feature>
<evidence type="ECO:0000256" key="7">
    <source>
        <dbReference type="SAM" id="MobiDB-lite"/>
    </source>
</evidence>
<dbReference type="InterPro" id="IPR011990">
    <property type="entry name" value="TPR-like_helical_dom_sf"/>
</dbReference>
<evidence type="ECO:0000313" key="11">
    <source>
        <dbReference type="Proteomes" id="UP000035444"/>
    </source>
</evidence>
<dbReference type="Gene3D" id="1.25.40.10">
    <property type="entry name" value="Tetratricopeptide repeat domain"/>
    <property type="match status" value="2"/>
</dbReference>
<keyword evidence="2" id="KW-0677">Repeat</keyword>
<keyword evidence="8" id="KW-1133">Transmembrane helix</keyword>
<keyword evidence="6" id="KW-0175">Coiled coil</keyword>
<evidence type="ECO:0000259" key="9">
    <source>
        <dbReference type="Pfam" id="PF23914"/>
    </source>
</evidence>
<keyword evidence="3" id="KW-0201">Cytochrome c-type biogenesis</keyword>
<feature type="compositionally biased region" description="Low complexity" evidence="7">
    <location>
        <begin position="303"/>
        <end position="317"/>
    </location>
</feature>
<dbReference type="InterPro" id="IPR056413">
    <property type="entry name" value="TPR_CcmH_CycH"/>
</dbReference>
<evidence type="ECO:0000256" key="6">
    <source>
        <dbReference type="SAM" id="Coils"/>
    </source>
</evidence>
<evidence type="ECO:0000256" key="4">
    <source>
        <dbReference type="ARBA" id="ARBA00022803"/>
    </source>
</evidence>
<evidence type="ECO:0000256" key="8">
    <source>
        <dbReference type="SAM" id="Phobius"/>
    </source>
</evidence>
<dbReference type="NCBIfam" id="TIGR03142">
    <property type="entry name" value="cytochro_ccmI"/>
    <property type="match status" value="1"/>
</dbReference>
<keyword evidence="8" id="KW-0812">Transmembrane</keyword>
<dbReference type="OrthoDB" id="9815847at2"/>
<feature type="domain" description="Cytochrome c-type biogenesis protein H TPR" evidence="9">
    <location>
        <begin position="138"/>
        <end position="274"/>
    </location>
</feature>
<dbReference type="Proteomes" id="UP000035444">
    <property type="component" value="Unassembled WGS sequence"/>
</dbReference>
<protein>
    <recommendedName>
        <fullName evidence="9">Cytochrome c-type biogenesis protein H TPR domain-containing protein</fullName>
    </recommendedName>
</protein>
<dbReference type="SMART" id="SM00028">
    <property type="entry name" value="TPR"/>
    <property type="match status" value="3"/>
</dbReference>
<organism evidence="10 11">
    <name type="scientific">Kiloniella spongiae</name>
    <dbReference type="NCBI Taxonomy" id="1489064"/>
    <lineage>
        <taxon>Bacteria</taxon>
        <taxon>Pseudomonadati</taxon>
        <taxon>Pseudomonadota</taxon>
        <taxon>Alphaproteobacteria</taxon>
        <taxon>Rhodospirillales</taxon>
        <taxon>Kiloniellaceae</taxon>
        <taxon>Kiloniella</taxon>
    </lineage>
</organism>
<dbReference type="SUPFAM" id="SSF48452">
    <property type="entry name" value="TPR-like"/>
    <property type="match status" value="1"/>
</dbReference>
<evidence type="ECO:0000256" key="1">
    <source>
        <dbReference type="ARBA" id="ARBA00004196"/>
    </source>
</evidence>